<evidence type="ECO:0000313" key="7">
    <source>
        <dbReference type="EMBL" id="MFD0848385.1"/>
    </source>
</evidence>
<dbReference type="EMBL" id="JBHTIK010000005">
    <property type="protein sequence ID" value="MFD0848385.1"/>
    <property type="molecule type" value="Genomic_DNA"/>
</dbReference>
<reference evidence="8" key="1">
    <citation type="journal article" date="2019" name="Int. J. Syst. Evol. Microbiol.">
        <title>The Global Catalogue of Microorganisms (GCM) 10K type strain sequencing project: providing services to taxonomists for standard genome sequencing and annotation.</title>
        <authorList>
            <consortium name="The Broad Institute Genomics Platform"/>
            <consortium name="The Broad Institute Genome Sequencing Center for Infectious Disease"/>
            <person name="Wu L."/>
            <person name="Ma J."/>
        </authorList>
    </citation>
    <scope>NUCLEOTIDE SEQUENCE [LARGE SCALE GENOMIC DNA]</scope>
    <source>
        <strain evidence="8">CCUG 52537</strain>
    </source>
</reference>
<feature type="domain" description="Glycosyl transferase family 28 C-terminal" evidence="6">
    <location>
        <begin position="3"/>
        <end position="112"/>
    </location>
</feature>
<sequence length="152" mass="17330">MKIFVTVGTTRFDSLVQYIAENEYFRTHECVLQVGSGGPHPDSFQVFDYTNQIDRFYAWADVIITHAGAGSIYRLLDMRKSLVIVPNTDRLDPHQSDIARFMHENGHALAVDSLPELTAFVEKAATMRFHPFEREAFFAVEDILNFIASEVN</sequence>
<accession>A0ABW3C3A9</accession>
<evidence type="ECO:0000256" key="5">
    <source>
        <dbReference type="ARBA" id="ARBA00022824"/>
    </source>
</evidence>
<dbReference type="NCBIfam" id="NF041548">
    <property type="entry name" value="PssE"/>
    <property type="match status" value="1"/>
</dbReference>
<keyword evidence="8" id="KW-1185">Reference proteome</keyword>
<gene>
    <name evidence="7" type="primary">pssE</name>
    <name evidence="7" type="ORF">ACFQ00_08615</name>
</gene>
<evidence type="ECO:0000256" key="3">
    <source>
        <dbReference type="ARBA" id="ARBA00022676"/>
    </source>
</evidence>
<name>A0ABW3C3A9_SPHXN</name>
<dbReference type="SUPFAM" id="SSF53756">
    <property type="entry name" value="UDP-Glycosyltransferase/glycogen phosphorylase"/>
    <property type="match status" value="1"/>
</dbReference>
<dbReference type="InterPro" id="IPR048097">
    <property type="entry name" value="Cps14G-like"/>
</dbReference>
<evidence type="ECO:0000256" key="2">
    <source>
        <dbReference type="ARBA" id="ARBA00006962"/>
    </source>
</evidence>
<comment type="caution">
    <text evidence="7">The sequence shown here is derived from an EMBL/GenBank/DDBJ whole genome shotgun (WGS) entry which is preliminary data.</text>
</comment>
<comment type="similarity">
    <text evidence="2">Belongs to the glycosyltransferase 28 family.</text>
</comment>
<keyword evidence="5" id="KW-0256">Endoplasmic reticulum</keyword>
<dbReference type="PANTHER" id="PTHR12867">
    <property type="entry name" value="GLYCOSYL TRANSFERASE-RELATED"/>
    <property type="match status" value="1"/>
</dbReference>
<dbReference type="InterPro" id="IPR007235">
    <property type="entry name" value="Glyco_trans_28_C"/>
</dbReference>
<protein>
    <submittedName>
        <fullName evidence="7">PssE/Cps14G family polysaccharide biosynthesis glycosyltransferase</fullName>
    </submittedName>
</protein>
<dbReference type="Proteomes" id="UP001597124">
    <property type="component" value="Unassembled WGS sequence"/>
</dbReference>
<keyword evidence="3" id="KW-0328">Glycosyltransferase</keyword>
<dbReference type="RefSeq" id="WP_381489058.1">
    <property type="nucleotide sequence ID" value="NZ_JBHTIK010000005.1"/>
</dbReference>
<evidence type="ECO:0000256" key="4">
    <source>
        <dbReference type="ARBA" id="ARBA00022679"/>
    </source>
</evidence>
<dbReference type="PANTHER" id="PTHR12867:SF6">
    <property type="entry name" value="N-ACETYLGLUCOSAMINYLDIPHOSPHODOLICHOL N-ACETYLGLUCOSAMINYLTRANSFERASE"/>
    <property type="match status" value="1"/>
</dbReference>
<dbReference type="Pfam" id="PF04101">
    <property type="entry name" value="Glyco_tran_28_C"/>
    <property type="match status" value="1"/>
</dbReference>
<organism evidence="7 8">
    <name type="scientific">Sphingosinicella xenopeptidilytica</name>
    <dbReference type="NCBI Taxonomy" id="364098"/>
    <lineage>
        <taxon>Bacteria</taxon>
        <taxon>Pseudomonadati</taxon>
        <taxon>Pseudomonadota</taxon>
        <taxon>Alphaproteobacteria</taxon>
        <taxon>Sphingomonadales</taxon>
        <taxon>Sphingosinicellaceae</taxon>
        <taxon>Sphingosinicella</taxon>
    </lineage>
</organism>
<dbReference type="InterPro" id="IPR039042">
    <property type="entry name" value="Alg13-like"/>
</dbReference>
<evidence type="ECO:0000313" key="8">
    <source>
        <dbReference type="Proteomes" id="UP001597124"/>
    </source>
</evidence>
<comment type="subcellular location">
    <subcellularLocation>
        <location evidence="1">Endoplasmic reticulum</location>
    </subcellularLocation>
</comment>
<proteinExistence type="inferred from homology"/>
<dbReference type="Gene3D" id="3.40.50.2000">
    <property type="entry name" value="Glycogen Phosphorylase B"/>
    <property type="match status" value="1"/>
</dbReference>
<evidence type="ECO:0000256" key="1">
    <source>
        <dbReference type="ARBA" id="ARBA00004240"/>
    </source>
</evidence>
<keyword evidence="4" id="KW-0808">Transferase</keyword>
<evidence type="ECO:0000259" key="6">
    <source>
        <dbReference type="Pfam" id="PF04101"/>
    </source>
</evidence>